<evidence type="ECO:0000313" key="2">
    <source>
        <dbReference type="Proteomes" id="UP000623467"/>
    </source>
</evidence>
<name>A0A8H6YAP3_9AGAR</name>
<dbReference type="SUPFAM" id="SSF52047">
    <property type="entry name" value="RNI-like"/>
    <property type="match status" value="1"/>
</dbReference>
<protein>
    <submittedName>
        <fullName evidence="1">F-box domain-containing protein</fullName>
    </submittedName>
</protein>
<reference evidence="1" key="1">
    <citation type="submission" date="2020-05" db="EMBL/GenBank/DDBJ databases">
        <title>Mycena genomes resolve the evolution of fungal bioluminescence.</title>
        <authorList>
            <person name="Tsai I.J."/>
        </authorList>
    </citation>
    <scope>NUCLEOTIDE SEQUENCE</scope>
    <source>
        <strain evidence="1">160909Yilan</strain>
    </source>
</reference>
<keyword evidence="2" id="KW-1185">Reference proteome</keyword>
<dbReference type="Proteomes" id="UP000623467">
    <property type="component" value="Unassembled WGS sequence"/>
</dbReference>
<dbReference type="OrthoDB" id="3041941at2759"/>
<dbReference type="AlphaFoldDB" id="A0A8H6YAP3"/>
<evidence type="ECO:0000313" key="1">
    <source>
        <dbReference type="EMBL" id="KAF7355667.1"/>
    </source>
</evidence>
<organism evidence="1 2">
    <name type="scientific">Mycena sanguinolenta</name>
    <dbReference type="NCBI Taxonomy" id="230812"/>
    <lineage>
        <taxon>Eukaryota</taxon>
        <taxon>Fungi</taxon>
        <taxon>Dikarya</taxon>
        <taxon>Basidiomycota</taxon>
        <taxon>Agaricomycotina</taxon>
        <taxon>Agaricomycetes</taxon>
        <taxon>Agaricomycetidae</taxon>
        <taxon>Agaricales</taxon>
        <taxon>Marasmiineae</taxon>
        <taxon>Mycenaceae</taxon>
        <taxon>Mycena</taxon>
    </lineage>
</organism>
<gene>
    <name evidence="1" type="ORF">MSAN_01484500</name>
</gene>
<dbReference type="EMBL" id="JACAZH010000011">
    <property type="protein sequence ID" value="KAF7355667.1"/>
    <property type="molecule type" value="Genomic_DNA"/>
</dbReference>
<sequence length="428" mass="49392">MSAPIDALPNELLEAIVAAGQEERAHGYTFNTVTFKSEWTWSHVSRRFRDVIVGAPALWTLIETNYDVEGTVEIMKLYLERSEQRRISVHLWCLATLKTTRCLVVGRFNLIIPHIKRVWRLRVDVPANPMEILLPFRDVAAPALRHLEIATNDNFPWASIELFSAGAPALTFLKMNRFKPQWPISLGTPFLTHLEFWNGQDWEEENATLLLLASITEQCPLLVHLYLDIDWMNPQMNPNGQRFHIPSLKSLHFSAFEYEDPNYLLEIVDLFDTPTLTKLIFDNARCDQIQELFNATNLPHILPCPYFPLLRQRRPTLVEEVLSPVSQWSLEMITLCPQKDVLWDVCDAIQDKIRSKRQLGRAVPILKLSPTLFSLVQDEWGTDSDEADDYDTDGVEVEMEIFDPAEIITSLDWTAGQRVWSSRTEDIY</sequence>
<proteinExistence type="predicted"/>
<comment type="caution">
    <text evidence="1">The sequence shown here is derived from an EMBL/GenBank/DDBJ whole genome shotgun (WGS) entry which is preliminary data.</text>
</comment>
<accession>A0A8H6YAP3</accession>